<dbReference type="SUPFAM" id="SSF46785">
    <property type="entry name" value="Winged helix' DNA-binding domain"/>
    <property type="match status" value="1"/>
</dbReference>
<dbReference type="Pfam" id="PF03466">
    <property type="entry name" value="LysR_substrate"/>
    <property type="match status" value="1"/>
</dbReference>
<comment type="caution">
    <text evidence="6">The sequence shown here is derived from an EMBL/GenBank/DDBJ whole genome shotgun (WGS) entry which is preliminary data.</text>
</comment>
<dbReference type="Gene3D" id="3.40.190.10">
    <property type="entry name" value="Periplasmic binding protein-like II"/>
    <property type="match status" value="2"/>
</dbReference>
<dbReference type="PRINTS" id="PR00039">
    <property type="entry name" value="HTHLYSR"/>
</dbReference>
<dbReference type="Proteomes" id="UP001209916">
    <property type="component" value="Unassembled WGS sequence"/>
</dbReference>
<evidence type="ECO:0000256" key="2">
    <source>
        <dbReference type="ARBA" id="ARBA00023015"/>
    </source>
</evidence>
<dbReference type="Gene3D" id="1.10.10.10">
    <property type="entry name" value="Winged helix-like DNA-binding domain superfamily/Winged helix DNA-binding domain"/>
    <property type="match status" value="1"/>
</dbReference>
<keyword evidence="2" id="KW-0805">Transcription regulation</keyword>
<feature type="domain" description="HTH lysR-type" evidence="5">
    <location>
        <begin position="1"/>
        <end position="56"/>
    </location>
</feature>
<name>A0ABT3VJ38_9BURK</name>
<dbReference type="SUPFAM" id="SSF53850">
    <property type="entry name" value="Periplasmic binding protein-like II"/>
    <property type="match status" value="1"/>
</dbReference>
<dbReference type="RefSeq" id="WP_266120536.1">
    <property type="nucleotide sequence ID" value="NZ_JAPKNA010000001.1"/>
</dbReference>
<keyword evidence="3" id="KW-0238">DNA-binding</keyword>
<proteinExistence type="inferred from homology"/>
<dbReference type="PANTHER" id="PTHR30126">
    <property type="entry name" value="HTH-TYPE TRANSCRIPTIONAL REGULATOR"/>
    <property type="match status" value="1"/>
</dbReference>
<keyword evidence="4" id="KW-0804">Transcription</keyword>
<organism evidence="6 7">
    <name type="scientific">Alcaligenes parafaecalis</name>
    <dbReference type="NCBI Taxonomy" id="171260"/>
    <lineage>
        <taxon>Bacteria</taxon>
        <taxon>Pseudomonadati</taxon>
        <taxon>Pseudomonadota</taxon>
        <taxon>Betaproteobacteria</taxon>
        <taxon>Burkholderiales</taxon>
        <taxon>Alcaligenaceae</taxon>
        <taxon>Alcaligenes</taxon>
    </lineage>
</organism>
<dbReference type="PANTHER" id="PTHR30126:SF40">
    <property type="entry name" value="HTH-TYPE TRANSCRIPTIONAL REGULATOR GLTR"/>
    <property type="match status" value="1"/>
</dbReference>
<evidence type="ECO:0000256" key="1">
    <source>
        <dbReference type="ARBA" id="ARBA00009437"/>
    </source>
</evidence>
<evidence type="ECO:0000313" key="7">
    <source>
        <dbReference type="Proteomes" id="UP001209916"/>
    </source>
</evidence>
<sequence length="318" mass="34383">MQALRIFLTTAQDCNMSKAAERLGITQSAVSQSIRLLEENFGTPLLNRSARPLTLTAAGLTLVNRGTTLLNQAMNLRGSVIEASQGIKPNLRVGLVDSFAASCGTPLVQELLRGTAQLSVRTGLTPNLAEALVRRELDLVISTRTLDIEGIGNHFLMSERFLVIAPKGLAFPCTSMADLITLSKQLPLIRFNAQSHLGTQVERSLRQASISSARRLEVETADTLTSMVAGGIGWAITTPLCLLQGARSAGALHLGFVPELNAERRLYLHVRTGEYGQLGKDTFELAATVLGTHARNELQAINPILPQLIQLYPWVDAP</sequence>
<dbReference type="InterPro" id="IPR036388">
    <property type="entry name" value="WH-like_DNA-bd_sf"/>
</dbReference>
<dbReference type="InterPro" id="IPR005119">
    <property type="entry name" value="LysR_subst-bd"/>
</dbReference>
<evidence type="ECO:0000256" key="4">
    <source>
        <dbReference type="ARBA" id="ARBA00023163"/>
    </source>
</evidence>
<dbReference type="InterPro" id="IPR036390">
    <property type="entry name" value="WH_DNA-bd_sf"/>
</dbReference>
<evidence type="ECO:0000256" key="3">
    <source>
        <dbReference type="ARBA" id="ARBA00023125"/>
    </source>
</evidence>
<evidence type="ECO:0000259" key="5">
    <source>
        <dbReference type="PROSITE" id="PS50931"/>
    </source>
</evidence>
<dbReference type="CDD" id="cd05466">
    <property type="entry name" value="PBP2_LTTR_substrate"/>
    <property type="match status" value="1"/>
</dbReference>
<protein>
    <submittedName>
        <fullName evidence="6">LysR family transcriptional regulator</fullName>
    </submittedName>
</protein>
<dbReference type="EMBL" id="JAPKNA010000001">
    <property type="protein sequence ID" value="MCX5463288.1"/>
    <property type="molecule type" value="Genomic_DNA"/>
</dbReference>
<comment type="similarity">
    <text evidence="1">Belongs to the LysR transcriptional regulatory family.</text>
</comment>
<dbReference type="Pfam" id="PF00126">
    <property type="entry name" value="HTH_1"/>
    <property type="match status" value="1"/>
</dbReference>
<reference evidence="6 7" key="1">
    <citation type="submission" date="2022-11" db="EMBL/GenBank/DDBJ databases">
        <title>Biodiversity and phylogenetic relationships of bacteria.</title>
        <authorList>
            <person name="Machado R.A.R."/>
            <person name="Bhat A."/>
            <person name="Loulou A."/>
            <person name="Kallel S."/>
        </authorList>
    </citation>
    <scope>NUCLEOTIDE SEQUENCE [LARGE SCALE GENOMIC DNA]</scope>
    <source>
        <strain evidence="6 7">DSM 13975</strain>
    </source>
</reference>
<evidence type="ECO:0000313" key="6">
    <source>
        <dbReference type="EMBL" id="MCX5463288.1"/>
    </source>
</evidence>
<dbReference type="InterPro" id="IPR000847">
    <property type="entry name" value="LysR_HTH_N"/>
</dbReference>
<gene>
    <name evidence="6" type="ORF">OSH09_03765</name>
</gene>
<keyword evidence="7" id="KW-1185">Reference proteome</keyword>
<accession>A0ABT3VJ38</accession>
<dbReference type="PROSITE" id="PS50931">
    <property type="entry name" value="HTH_LYSR"/>
    <property type="match status" value="1"/>
</dbReference>